<dbReference type="CDD" id="cd02440">
    <property type="entry name" value="AdoMet_MTases"/>
    <property type="match status" value="1"/>
</dbReference>
<proteinExistence type="predicted"/>
<dbReference type="EMBL" id="JARJCW010000008">
    <property type="protein sequence ID" value="KAJ7221381.1"/>
    <property type="molecule type" value="Genomic_DNA"/>
</dbReference>
<dbReference type="Gene3D" id="3.40.50.150">
    <property type="entry name" value="Vaccinia Virus protein VP39"/>
    <property type="match status" value="1"/>
</dbReference>
<name>A0AAD6YI11_9AGAR</name>
<feature type="domain" description="Methyltransferase type 11" evidence="1">
    <location>
        <begin position="32"/>
        <end position="135"/>
    </location>
</feature>
<evidence type="ECO:0000313" key="2">
    <source>
        <dbReference type="EMBL" id="KAJ7221381.1"/>
    </source>
</evidence>
<reference evidence="2" key="1">
    <citation type="submission" date="2023-03" db="EMBL/GenBank/DDBJ databases">
        <title>Massive genome expansion in bonnet fungi (Mycena s.s.) driven by repeated elements and novel gene families across ecological guilds.</title>
        <authorList>
            <consortium name="Lawrence Berkeley National Laboratory"/>
            <person name="Harder C.B."/>
            <person name="Miyauchi S."/>
            <person name="Viragh M."/>
            <person name="Kuo A."/>
            <person name="Thoen E."/>
            <person name="Andreopoulos B."/>
            <person name="Lu D."/>
            <person name="Skrede I."/>
            <person name="Drula E."/>
            <person name="Henrissat B."/>
            <person name="Morin E."/>
            <person name="Kohler A."/>
            <person name="Barry K."/>
            <person name="LaButti K."/>
            <person name="Morin E."/>
            <person name="Salamov A."/>
            <person name="Lipzen A."/>
            <person name="Mereny Z."/>
            <person name="Hegedus B."/>
            <person name="Baldrian P."/>
            <person name="Stursova M."/>
            <person name="Weitz H."/>
            <person name="Taylor A."/>
            <person name="Grigoriev I.V."/>
            <person name="Nagy L.G."/>
            <person name="Martin F."/>
            <person name="Kauserud H."/>
        </authorList>
    </citation>
    <scope>NUCLEOTIDE SEQUENCE</scope>
    <source>
        <strain evidence="2">9144</strain>
    </source>
</reference>
<dbReference type="GO" id="GO:0032259">
    <property type="term" value="P:methylation"/>
    <property type="evidence" value="ECO:0007669"/>
    <property type="project" value="UniProtKB-KW"/>
</dbReference>
<dbReference type="AlphaFoldDB" id="A0AAD6YI11"/>
<dbReference type="PANTHER" id="PTHR43861">
    <property type="entry name" value="TRANS-ACONITATE 2-METHYLTRANSFERASE-RELATED"/>
    <property type="match status" value="1"/>
</dbReference>
<keyword evidence="2" id="KW-0489">Methyltransferase</keyword>
<organism evidence="2 3">
    <name type="scientific">Mycena pura</name>
    <dbReference type="NCBI Taxonomy" id="153505"/>
    <lineage>
        <taxon>Eukaryota</taxon>
        <taxon>Fungi</taxon>
        <taxon>Dikarya</taxon>
        <taxon>Basidiomycota</taxon>
        <taxon>Agaricomycotina</taxon>
        <taxon>Agaricomycetes</taxon>
        <taxon>Agaricomycetidae</taxon>
        <taxon>Agaricales</taxon>
        <taxon>Marasmiineae</taxon>
        <taxon>Mycenaceae</taxon>
        <taxon>Mycena</taxon>
    </lineage>
</organism>
<accession>A0AAD6YI11</accession>
<evidence type="ECO:0000313" key="3">
    <source>
        <dbReference type="Proteomes" id="UP001219525"/>
    </source>
</evidence>
<dbReference type="GO" id="GO:0008757">
    <property type="term" value="F:S-adenosylmethionine-dependent methyltransferase activity"/>
    <property type="evidence" value="ECO:0007669"/>
    <property type="project" value="InterPro"/>
</dbReference>
<dbReference type="SUPFAM" id="SSF53335">
    <property type="entry name" value="S-adenosyl-L-methionine-dependent methyltransferases"/>
    <property type="match status" value="1"/>
</dbReference>
<dbReference type="Proteomes" id="UP001219525">
    <property type="component" value="Unassembled WGS sequence"/>
</dbReference>
<keyword evidence="2" id="KW-0808">Transferase</keyword>
<dbReference type="Pfam" id="PF08241">
    <property type="entry name" value="Methyltransf_11"/>
    <property type="match status" value="1"/>
</dbReference>
<keyword evidence="3" id="KW-1185">Reference proteome</keyword>
<feature type="non-terminal residue" evidence="2">
    <location>
        <position position="1"/>
    </location>
</feature>
<protein>
    <submittedName>
        <fullName evidence="2">S-adenosyl-L-methionine-dependent methyltransferase</fullName>
    </submittedName>
</protein>
<dbReference type="InterPro" id="IPR029063">
    <property type="entry name" value="SAM-dependent_MTases_sf"/>
</dbReference>
<dbReference type="PANTHER" id="PTHR43861:SF1">
    <property type="entry name" value="TRANS-ACONITATE 2-METHYLTRANSFERASE"/>
    <property type="match status" value="1"/>
</dbReference>
<comment type="caution">
    <text evidence="2">The sequence shown here is derived from an EMBL/GenBank/DDBJ whole genome shotgun (WGS) entry which is preliminary data.</text>
</comment>
<gene>
    <name evidence="2" type="ORF">GGX14DRAFT_353628</name>
</gene>
<dbReference type="InterPro" id="IPR013216">
    <property type="entry name" value="Methyltransf_11"/>
</dbReference>
<sequence length="221" mass="23420">YDTDGNFLQRVDDGLVNDLLPSVLSEPVECVVDLGCGTGRNTAKLLQYNTVQRVIGLDATPGMLARARARPGMDDARLQLWQYDLLADSPACASFLPPGGADGVVSTLVIEHLPALPVFFVRVHGMLRSGGWLLVTNMHEDMGALTGANFLDADGVRVTMDKFVHTAAGVRDAALACGFELRGAPEERRVEDEGHAGALGGGAPKFVGVKVLFGMVFVKGA</sequence>
<evidence type="ECO:0000259" key="1">
    <source>
        <dbReference type="Pfam" id="PF08241"/>
    </source>
</evidence>